<feature type="domain" description="Methyltransferase" evidence="1">
    <location>
        <begin position="64"/>
        <end position="156"/>
    </location>
</feature>
<name>A0A1Q3EMT3_LENED</name>
<dbReference type="Pfam" id="PF13649">
    <property type="entry name" value="Methyltransf_25"/>
    <property type="match status" value="1"/>
</dbReference>
<organism evidence="2 3">
    <name type="scientific">Lentinula edodes</name>
    <name type="common">Shiitake mushroom</name>
    <name type="synonym">Lentinus edodes</name>
    <dbReference type="NCBI Taxonomy" id="5353"/>
    <lineage>
        <taxon>Eukaryota</taxon>
        <taxon>Fungi</taxon>
        <taxon>Dikarya</taxon>
        <taxon>Basidiomycota</taxon>
        <taxon>Agaricomycotina</taxon>
        <taxon>Agaricomycetes</taxon>
        <taxon>Agaricomycetidae</taxon>
        <taxon>Agaricales</taxon>
        <taxon>Marasmiineae</taxon>
        <taxon>Omphalotaceae</taxon>
        <taxon>Lentinula</taxon>
    </lineage>
</organism>
<evidence type="ECO:0000313" key="2">
    <source>
        <dbReference type="EMBL" id="GAW08527.1"/>
    </source>
</evidence>
<reference evidence="2 3" key="1">
    <citation type="submission" date="2016-08" db="EMBL/GenBank/DDBJ databases">
        <authorList>
            <consortium name="Lentinula edodes genome sequencing consortium"/>
            <person name="Sakamoto Y."/>
            <person name="Nakade K."/>
            <person name="Sato S."/>
            <person name="Yoshida Y."/>
            <person name="Miyazaki K."/>
            <person name="Natsume S."/>
            <person name="Konno N."/>
        </authorList>
    </citation>
    <scope>NUCLEOTIDE SEQUENCE [LARGE SCALE GENOMIC DNA]</scope>
    <source>
        <strain evidence="2 3">NBRC 111202</strain>
    </source>
</reference>
<evidence type="ECO:0000313" key="3">
    <source>
        <dbReference type="Proteomes" id="UP000188533"/>
    </source>
</evidence>
<dbReference type="InterPro" id="IPR041698">
    <property type="entry name" value="Methyltransf_25"/>
</dbReference>
<dbReference type="GO" id="GO:0008168">
    <property type="term" value="F:methyltransferase activity"/>
    <property type="evidence" value="ECO:0007669"/>
    <property type="project" value="UniProtKB-KW"/>
</dbReference>
<dbReference type="STRING" id="5353.A0A1Q3EMT3"/>
<reference evidence="2 3" key="2">
    <citation type="submission" date="2017-02" db="EMBL/GenBank/DDBJ databases">
        <title>A genome survey and senescence transcriptome analysis in Lentinula edodes.</title>
        <authorList>
            <person name="Sakamoto Y."/>
            <person name="Nakade K."/>
            <person name="Sato S."/>
            <person name="Yoshida Y."/>
            <person name="Miyazaki K."/>
            <person name="Natsume S."/>
            <person name="Konno N."/>
        </authorList>
    </citation>
    <scope>NUCLEOTIDE SEQUENCE [LARGE SCALE GENOMIC DNA]</scope>
    <source>
        <strain evidence="2 3">NBRC 111202</strain>
    </source>
</reference>
<comment type="caution">
    <text evidence="2">The sequence shown here is derived from an EMBL/GenBank/DDBJ whole genome shotgun (WGS) entry which is preliminary data.</text>
</comment>
<protein>
    <submittedName>
        <fullName evidence="2">S-adenosyl-L-methionine-dependent methyltransferase</fullName>
    </submittedName>
</protein>
<proteinExistence type="predicted"/>
<dbReference type="InterPro" id="IPR029063">
    <property type="entry name" value="SAM-dependent_MTases_sf"/>
</dbReference>
<dbReference type="GO" id="GO:0032259">
    <property type="term" value="P:methylation"/>
    <property type="evidence" value="ECO:0007669"/>
    <property type="project" value="UniProtKB-KW"/>
</dbReference>
<gene>
    <name evidence="2" type="ORF">LENED_010588</name>
</gene>
<dbReference type="EMBL" id="BDGU01000660">
    <property type="protein sequence ID" value="GAW08527.1"/>
    <property type="molecule type" value="Genomic_DNA"/>
</dbReference>
<keyword evidence="3" id="KW-1185">Reference proteome</keyword>
<accession>A0A1Q3EMT3</accession>
<sequence length="298" mass="34078">MIHEPRTTEAEVPLKAPMVKSHYILPSDDSEITRLNLQNQLLTREVCDGKLIFAPAEVEHGDQVLESGTGTGIWLLSLADTIPPTISFIGIDIHTRLFPQEFPSNVSFLQRSITNLPAEWTERFKIVNQRLLIGGLTRKEWKKAIQEIHRVLVPGGWFQCIEPNIPLKTNIGPHTERMFAAVRDLLAKNGLVHDIVEVLGRKLSKTGFTNVQTHTVSLSAHRHEEEFNHRTLMEWFFLALKPGMLAQKLLQSEEEFGELMQSMLKEWDESPQVAWSWSVVYAQKRENNVGMAKFCIYM</sequence>
<dbReference type="SUPFAM" id="SSF53335">
    <property type="entry name" value="S-adenosyl-L-methionine-dependent methyltransferases"/>
    <property type="match status" value="1"/>
</dbReference>
<dbReference type="PANTHER" id="PTHR43591">
    <property type="entry name" value="METHYLTRANSFERASE"/>
    <property type="match status" value="1"/>
</dbReference>
<keyword evidence="2" id="KW-0808">Transferase</keyword>
<keyword evidence="2" id="KW-0489">Methyltransferase</keyword>
<evidence type="ECO:0000259" key="1">
    <source>
        <dbReference type="Pfam" id="PF13649"/>
    </source>
</evidence>
<dbReference type="CDD" id="cd02440">
    <property type="entry name" value="AdoMet_MTases"/>
    <property type="match status" value="1"/>
</dbReference>
<dbReference type="Proteomes" id="UP000188533">
    <property type="component" value="Unassembled WGS sequence"/>
</dbReference>
<dbReference type="OrthoDB" id="184880at2759"/>
<dbReference type="AlphaFoldDB" id="A0A1Q3EMT3"/>
<dbReference type="Gene3D" id="3.40.50.150">
    <property type="entry name" value="Vaccinia Virus protein VP39"/>
    <property type="match status" value="1"/>
</dbReference>